<evidence type="ECO:0000256" key="11">
    <source>
        <dbReference type="SAM" id="Phobius"/>
    </source>
</evidence>
<keyword evidence="6 10" id="KW-0812">Transmembrane</keyword>
<proteinExistence type="inferred from homology"/>
<comment type="function">
    <text evidence="1">Component of the type II secretion system inner membrane complex required for the energy-dependent secretion of extracellular factors such as proteases and toxins from the periplasm.</text>
</comment>
<dbReference type="Gene3D" id="1.20.81.30">
    <property type="entry name" value="Type II secretion system (T2SS), domain F"/>
    <property type="match status" value="2"/>
</dbReference>
<dbReference type="Proteomes" id="UP000192746">
    <property type="component" value="Unassembled WGS sequence"/>
</dbReference>
<accession>A0A1Y1SY81</accession>
<dbReference type="InterPro" id="IPR001992">
    <property type="entry name" value="T2SS_GspF/T4SS_PilC_CS"/>
</dbReference>
<evidence type="ECO:0000256" key="10">
    <source>
        <dbReference type="RuleBase" id="RU003923"/>
    </source>
</evidence>
<feature type="transmembrane region" description="Helical" evidence="11">
    <location>
        <begin position="345"/>
        <end position="367"/>
    </location>
</feature>
<keyword evidence="7 11" id="KW-1133">Transmembrane helix</keyword>
<dbReference type="PROSITE" id="PS00874">
    <property type="entry name" value="T2SP_F"/>
    <property type="match status" value="1"/>
</dbReference>
<dbReference type="InterPro" id="IPR042094">
    <property type="entry name" value="T2SS_GspF_sf"/>
</dbReference>
<evidence type="ECO:0000256" key="7">
    <source>
        <dbReference type="ARBA" id="ARBA00022989"/>
    </source>
</evidence>
<dbReference type="InterPro" id="IPR018076">
    <property type="entry name" value="T2SS_GspF_dom"/>
</dbReference>
<comment type="similarity">
    <text evidence="3 10">Belongs to the GSP F family.</text>
</comment>
<keyword evidence="8 11" id="KW-0472">Membrane</keyword>
<evidence type="ECO:0000256" key="5">
    <source>
        <dbReference type="ARBA" id="ARBA00022475"/>
    </source>
</evidence>
<comment type="subcellular location">
    <subcellularLocation>
        <location evidence="2 10">Cell membrane</location>
        <topology evidence="2 10">Multi-pass membrane protein</topology>
    </subcellularLocation>
</comment>
<evidence type="ECO:0000256" key="3">
    <source>
        <dbReference type="ARBA" id="ARBA00005745"/>
    </source>
</evidence>
<gene>
    <name evidence="13" type="ORF">IIF7_19454</name>
</gene>
<evidence type="ECO:0000313" key="13">
    <source>
        <dbReference type="EMBL" id="ORL43707.1"/>
    </source>
</evidence>
<evidence type="ECO:0000256" key="2">
    <source>
        <dbReference type="ARBA" id="ARBA00004651"/>
    </source>
</evidence>
<evidence type="ECO:0000256" key="4">
    <source>
        <dbReference type="ARBA" id="ARBA00022448"/>
    </source>
</evidence>
<protein>
    <recommendedName>
        <fullName evidence="9">General secretion pathway protein F</fullName>
    </recommendedName>
</protein>
<name>A0A1Y1SY81_9FLAO</name>
<evidence type="ECO:0000256" key="8">
    <source>
        <dbReference type="ARBA" id="ARBA00023136"/>
    </source>
</evidence>
<dbReference type="GO" id="GO:0009306">
    <property type="term" value="P:protein secretion"/>
    <property type="evidence" value="ECO:0007669"/>
    <property type="project" value="InterPro"/>
</dbReference>
<dbReference type="PANTHER" id="PTHR30012">
    <property type="entry name" value="GENERAL SECRETION PATHWAY PROTEIN"/>
    <property type="match status" value="1"/>
</dbReference>
<comment type="caution">
    <text evidence="13">The sequence shown here is derived from an EMBL/GenBank/DDBJ whole genome shotgun (WGS) entry which is preliminary data.</text>
</comment>
<dbReference type="OrthoDB" id="1523422at2"/>
<sequence length="377" mass="43170">MGLKIELDNTQKKTRKSTGKISNVLQQEISFSGGKWNTKKKEQFFTELSVLLISGIDLRQSLELLSEENKSKKESSFFKSVYVGVVNGIPFFETLKSTSKFSNYEIETLRVGEATGNLGVVTQDLGEFCKKKNDQRRQVVSALTYPVIVILTALVVVFFMMNYVVPLFKDIFEQNNVELPGITKFILGFSEFLQDNVYAIFIGFILIIGGYFILRKYDWYRRIMAYTMLKIPLIGDFMKAIYILRFIQVMKLLANSKISITESLEMSRSLISFYPLKEAIKRINENVVKGAKLSASFREHAIFDTRIITLLKVAEETNQTEFIFEKLYEQYSKELDYKSKQFANLLNPLLTILIGAIVGIVLIAMYLPMFKLSSVIG</sequence>
<dbReference type="RefSeq" id="WP_084843353.1">
    <property type="nucleotide sequence ID" value="NZ_ARYN01000027.1"/>
</dbReference>
<evidence type="ECO:0000259" key="12">
    <source>
        <dbReference type="Pfam" id="PF00482"/>
    </source>
</evidence>
<feature type="domain" description="Type II secretion system protein GspF" evidence="12">
    <location>
        <begin position="44"/>
        <end position="166"/>
    </location>
</feature>
<keyword evidence="14" id="KW-1185">Reference proteome</keyword>
<dbReference type="GO" id="GO:0005886">
    <property type="term" value="C:plasma membrane"/>
    <property type="evidence" value="ECO:0007669"/>
    <property type="project" value="UniProtKB-SubCell"/>
</dbReference>
<dbReference type="InterPro" id="IPR003004">
    <property type="entry name" value="GspF/PilC"/>
</dbReference>
<evidence type="ECO:0000256" key="9">
    <source>
        <dbReference type="ARBA" id="ARBA00030750"/>
    </source>
</evidence>
<dbReference type="AlphaFoldDB" id="A0A1Y1SY81"/>
<evidence type="ECO:0000256" key="6">
    <source>
        <dbReference type="ARBA" id="ARBA00022692"/>
    </source>
</evidence>
<dbReference type="Pfam" id="PF00482">
    <property type="entry name" value="T2SSF"/>
    <property type="match status" value="2"/>
</dbReference>
<feature type="transmembrane region" description="Helical" evidence="11">
    <location>
        <begin position="140"/>
        <end position="165"/>
    </location>
</feature>
<feature type="domain" description="Type II secretion system protein GspF" evidence="12">
    <location>
        <begin position="246"/>
        <end position="368"/>
    </location>
</feature>
<keyword evidence="4 10" id="KW-0813">Transport</keyword>
<organism evidence="13 14">
    <name type="scientific">Zunongwangia atlantica 22II14-10F7</name>
    <dbReference type="NCBI Taxonomy" id="1185767"/>
    <lineage>
        <taxon>Bacteria</taxon>
        <taxon>Pseudomonadati</taxon>
        <taxon>Bacteroidota</taxon>
        <taxon>Flavobacteriia</taxon>
        <taxon>Flavobacteriales</taxon>
        <taxon>Flavobacteriaceae</taxon>
        <taxon>Zunongwangia</taxon>
    </lineage>
</organism>
<feature type="transmembrane region" description="Helical" evidence="11">
    <location>
        <begin position="197"/>
        <end position="214"/>
    </location>
</feature>
<keyword evidence="5" id="KW-1003">Cell membrane</keyword>
<dbReference type="PANTHER" id="PTHR30012:SF0">
    <property type="entry name" value="TYPE II SECRETION SYSTEM PROTEIN F-RELATED"/>
    <property type="match status" value="1"/>
</dbReference>
<dbReference type="STRING" id="1185767.IIF7_19454"/>
<evidence type="ECO:0000256" key="1">
    <source>
        <dbReference type="ARBA" id="ARBA00002684"/>
    </source>
</evidence>
<dbReference type="EMBL" id="ARYN01000027">
    <property type="protein sequence ID" value="ORL43707.1"/>
    <property type="molecule type" value="Genomic_DNA"/>
</dbReference>
<evidence type="ECO:0000313" key="14">
    <source>
        <dbReference type="Proteomes" id="UP000192746"/>
    </source>
</evidence>
<reference evidence="13 14" key="1">
    <citation type="submission" date="2013-04" db="EMBL/GenBank/DDBJ databases">
        <title>Zunongwangia sp. 22II14-10F7 Genome Sequencing.</title>
        <authorList>
            <person name="Lai Q."/>
            <person name="Shao Z."/>
        </authorList>
    </citation>
    <scope>NUCLEOTIDE SEQUENCE [LARGE SCALE GENOMIC DNA]</scope>
    <source>
        <strain evidence="13 14">22II14-10F7</strain>
    </source>
</reference>